<proteinExistence type="predicted"/>
<protein>
    <recommendedName>
        <fullName evidence="3">Transposase</fullName>
    </recommendedName>
</protein>
<accession>A0ABN2TEL4</accession>
<dbReference type="RefSeq" id="WP_344102766.1">
    <property type="nucleotide sequence ID" value="NZ_BAAAPC010000016.1"/>
</dbReference>
<evidence type="ECO:0000313" key="2">
    <source>
        <dbReference type="Proteomes" id="UP001501585"/>
    </source>
</evidence>
<dbReference type="Proteomes" id="UP001501585">
    <property type="component" value="Unassembled WGS sequence"/>
</dbReference>
<dbReference type="EMBL" id="BAAAPC010000016">
    <property type="protein sequence ID" value="GAA2005561.1"/>
    <property type="molecule type" value="Genomic_DNA"/>
</dbReference>
<evidence type="ECO:0000313" key="1">
    <source>
        <dbReference type="EMBL" id="GAA2005561.1"/>
    </source>
</evidence>
<comment type="caution">
    <text evidence="1">The sequence shown here is derived from an EMBL/GenBank/DDBJ whole genome shotgun (WGS) entry which is preliminary data.</text>
</comment>
<name>A0ABN2TEL4_9ACTN</name>
<sequence length="48" mass="5781">MKTNRARHRCASRVRPYLRVLEHQRVVENHRFRQFARLAALADTGVHR</sequence>
<organism evidence="1 2">
    <name type="scientific">Nocardiopsis rhodophaea</name>
    <dbReference type="NCBI Taxonomy" id="280238"/>
    <lineage>
        <taxon>Bacteria</taxon>
        <taxon>Bacillati</taxon>
        <taxon>Actinomycetota</taxon>
        <taxon>Actinomycetes</taxon>
        <taxon>Streptosporangiales</taxon>
        <taxon>Nocardiopsidaceae</taxon>
        <taxon>Nocardiopsis</taxon>
    </lineage>
</organism>
<evidence type="ECO:0008006" key="3">
    <source>
        <dbReference type="Google" id="ProtNLM"/>
    </source>
</evidence>
<keyword evidence="2" id="KW-1185">Reference proteome</keyword>
<reference evidence="1 2" key="1">
    <citation type="journal article" date="2019" name="Int. J. Syst. Evol. Microbiol.">
        <title>The Global Catalogue of Microorganisms (GCM) 10K type strain sequencing project: providing services to taxonomists for standard genome sequencing and annotation.</title>
        <authorList>
            <consortium name="The Broad Institute Genomics Platform"/>
            <consortium name="The Broad Institute Genome Sequencing Center for Infectious Disease"/>
            <person name="Wu L."/>
            <person name="Ma J."/>
        </authorList>
    </citation>
    <scope>NUCLEOTIDE SEQUENCE [LARGE SCALE GENOMIC DNA]</scope>
    <source>
        <strain evidence="1 2">JCM 15313</strain>
    </source>
</reference>
<gene>
    <name evidence="1" type="ORF">GCM10009799_36280</name>
</gene>